<dbReference type="Proteomes" id="UP000765509">
    <property type="component" value="Unassembled WGS sequence"/>
</dbReference>
<dbReference type="PANTHER" id="PTHR24559">
    <property type="entry name" value="TRANSPOSON TY3-I GAG-POL POLYPROTEIN"/>
    <property type="match status" value="1"/>
</dbReference>
<comment type="caution">
    <text evidence="2">The sequence shown here is derived from an EMBL/GenBank/DDBJ whole genome shotgun (WGS) entry which is preliminary data.</text>
</comment>
<dbReference type="Gene3D" id="3.30.70.270">
    <property type="match status" value="1"/>
</dbReference>
<dbReference type="InterPro" id="IPR043128">
    <property type="entry name" value="Rev_trsase/Diguanyl_cyclase"/>
</dbReference>
<dbReference type="InterPro" id="IPR043502">
    <property type="entry name" value="DNA/RNA_pol_sf"/>
</dbReference>
<keyword evidence="3" id="KW-1185">Reference proteome</keyword>
<proteinExistence type="predicted"/>
<evidence type="ECO:0008006" key="4">
    <source>
        <dbReference type="Google" id="ProtNLM"/>
    </source>
</evidence>
<organism evidence="2 3">
    <name type="scientific">Austropuccinia psidii MF-1</name>
    <dbReference type="NCBI Taxonomy" id="1389203"/>
    <lineage>
        <taxon>Eukaryota</taxon>
        <taxon>Fungi</taxon>
        <taxon>Dikarya</taxon>
        <taxon>Basidiomycota</taxon>
        <taxon>Pucciniomycotina</taxon>
        <taxon>Pucciniomycetes</taxon>
        <taxon>Pucciniales</taxon>
        <taxon>Sphaerophragmiaceae</taxon>
        <taxon>Austropuccinia</taxon>
    </lineage>
</organism>
<evidence type="ECO:0000256" key="1">
    <source>
        <dbReference type="SAM" id="MobiDB-lite"/>
    </source>
</evidence>
<reference evidence="2" key="1">
    <citation type="submission" date="2021-03" db="EMBL/GenBank/DDBJ databases">
        <title>Draft genome sequence of rust myrtle Austropuccinia psidii MF-1, a brazilian biotype.</title>
        <authorList>
            <person name="Quecine M.C."/>
            <person name="Pachon D.M.R."/>
            <person name="Bonatelli M.L."/>
            <person name="Correr F.H."/>
            <person name="Franceschini L.M."/>
            <person name="Leite T.F."/>
            <person name="Margarido G.R.A."/>
            <person name="Almeida C.A."/>
            <person name="Ferrarezi J.A."/>
            <person name="Labate C.A."/>
        </authorList>
    </citation>
    <scope>NUCLEOTIDE SEQUENCE</scope>
    <source>
        <strain evidence="2">MF-1</strain>
    </source>
</reference>
<dbReference type="CDD" id="cd01647">
    <property type="entry name" value="RT_LTR"/>
    <property type="match status" value="1"/>
</dbReference>
<dbReference type="EMBL" id="AVOT02014456">
    <property type="protein sequence ID" value="MBW0497911.1"/>
    <property type="molecule type" value="Genomic_DNA"/>
</dbReference>
<dbReference type="Gene3D" id="3.10.10.10">
    <property type="entry name" value="HIV Type 1 Reverse Transcriptase, subunit A, domain 1"/>
    <property type="match status" value="1"/>
</dbReference>
<feature type="region of interest" description="Disordered" evidence="1">
    <location>
        <begin position="1"/>
        <end position="20"/>
    </location>
</feature>
<protein>
    <recommendedName>
        <fullName evidence="4">Reverse transcriptase domain-containing protein</fullName>
    </recommendedName>
</protein>
<dbReference type="PANTHER" id="PTHR24559:SF440">
    <property type="entry name" value="RIBONUCLEASE H"/>
    <property type="match status" value="1"/>
</dbReference>
<dbReference type="AlphaFoldDB" id="A0A9Q3D6K0"/>
<sequence>MDLPTLSFHDSLEEKLDEEEEPEEIEIMLNVIPPAYHQYLDVFFKVKAEKLPPHGACDHHIKLEGVQPPVGVIYSLSNQETETLWAYVSENSEKGFIRPSSSSTGEPVLFVKKKDGGLHLCVDYHKLNAVTRKNRYHVPPMNQLLTILTNSTILSKIDLPGAYNLLRIKRGMSTQLPLEPNMVVMIYSYDIMVFSSSEEEHFRHLASVLQRLRDNSLFSKASNCVFHASIVEYLGCVVSSHVLKMDSSKVKQILNWPQPKNIKALQSSLAFPIYIGVPLKITLKKSLLSSPSSKKTLLSSSMRKLLVDLKHSKKLSPLLLSSIISILLYLLL</sequence>
<name>A0A9Q3D6K0_9BASI</name>
<dbReference type="OrthoDB" id="3250101at2759"/>
<gene>
    <name evidence="2" type="ORF">O181_037626</name>
</gene>
<dbReference type="InterPro" id="IPR053134">
    <property type="entry name" value="RNA-dir_DNA_polymerase"/>
</dbReference>
<evidence type="ECO:0000313" key="3">
    <source>
        <dbReference type="Proteomes" id="UP000765509"/>
    </source>
</evidence>
<evidence type="ECO:0000313" key="2">
    <source>
        <dbReference type="EMBL" id="MBW0497911.1"/>
    </source>
</evidence>
<accession>A0A9Q3D6K0</accession>
<dbReference type="SUPFAM" id="SSF56672">
    <property type="entry name" value="DNA/RNA polymerases"/>
    <property type="match status" value="1"/>
</dbReference>